<reference evidence="4 5" key="1">
    <citation type="submission" date="2019-07" db="EMBL/GenBank/DDBJ databases">
        <authorList>
            <person name="Duangmal K."/>
            <person name="Teo W.F.A."/>
        </authorList>
    </citation>
    <scope>NUCLEOTIDE SEQUENCE [LARGE SCALE GENOMIC DNA]</scope>
    <source>
        <strain evidence="4 5">TBRC 6029</strain>
    </source>
</reference>
<feature type="compositionally biased region" description="Low complexity" evidence="1">
    <location>
        <begin position="32"/>
        <end position="48"/>
    </location>
</feature>
<evidence type="ECO:0000313" key="5">
    <source>
        <dbReference type="Proteomes" id="UP000320011"/>
    </source>
</evidence>
<dbReference type="PROSITE" id="PS51257">
    <property type="entry name" value="PROKAR_LIPOPROTEIN"/>
    <property type="match status" value="1"/>
</dbReference>
<name>A0A558DPS0_9PSEU</name>
<dbReference type="Pfam" id="PF14016">
    <property type="entry name" value="DUF4232"/>
    <property type="match status" value="1"/>
</dbReference>
<feature type="domain" description="DUF4232" evidence="3">
    <location>
        <begin position="78"/>
        <end position="211"/>
    </location>
</feature>
<feature type="chain" id="PRO_5038665884" evidence="2">
    <location>
        <begin position="20"/>
        <end position="219"/>
    </location>
</feature>
<sequence length="219" mass="22099">MVRVRIPQIGLVATAAALAVVVTGCGNGTNSAQPQPQTQTQTVTATVPGGSAPSQEPDATGPASSGAVSGQNIGNNLCKSSDLKLSLGRGDGAAGTVYRPLIFTNTGDHQCVLQGFPGVSYVGGDDGHQIGAPASRNGAKGAAVTLNKGESAFADVGLVNVQNYDAATCRPEQARGLRVYPPQETQSMFLDLPSTACANPGIPGNQLTVKTIEKGTGPQ</sequence>
<comment type="caution">
    <text evidence="4">The sequence shown here is derived from an EMBL/GenBank/DDBJ whole genome shotgun (WGS) entry which is preliminary data.</text>
</comment>
<evidence type="ECO:0000313" key="4">
    <source>
        <dbReference type="EMBL" id="TVT62968.1"/>
    </source>
</evidence>
<accession>A0A558DPS0</accession>
<dbReference type="Proteomes" id="UP000320011">
    <property type="component" value="Unassembled WGS sequence"/>
</dbReference>
<dbReference type="EMBL" id="VJWX01000001">
    <property type="protein sequence ID" value="TVT62968.1"/>
    <property type="molecule type" value="Genomic_DNA"/>
</dbReference>
<proteinExistence type="predicted"/>
<evidence type="ECO:0000256" key="2">
    <source>
        <dbReference type="SAM" id="SignalP"/>
    </source>
</evidence>
<evidence type="ECO:0000256" key="1">
    <source>
        <dbReference type="SAM" id="MobiDB-lite"/>
    </source>
</evidence>
<keyword evidence="5" id="KW-1185">Reference proteome</keyword>
<organism evidence="4 5">
    <name type="scientific">Amycolatopsis rhizosphaerae</name>
    <dbReference type="NCBI Taxonomy" id="2053003"/>
    <lineage>
        <taxon>Bacteria</taxon>
        <taxon>Bacillati</taxon>
        <taxon>Actinomycetota</taxon>
        <taxon>Actinomycetes</taxon>
        <taxon>Pseudonocardiales</taxon>
        <taxon>Pseudonocardiaceae</taxon>
        <taxon>Amycolatopsis</taxon>
    </lineage>
</organism>
<gene>
    <name evidence="4" type="ORF">FNH05_00225</name>
</gene>
<reference evidence="4 5" key="2">
    <citation type="submission" date="2019-08" db="EMBL/GenBank/DDBJ databases">
        <title>Amycolatopsis acidicola sp. nov., isolated from peat swamp forest soil.</title>
        <authorList>
            <person name="Srisuk N."/>
        </authorList>
    </citation>
    <scope>NUCLEOTIDE SEQUENCE [LARGE SCALE GENOMIC DNA]</scope>
    <source>
        <strain evidence="4 5">TBRC 6029</strain>
    </source>
</reference>
<dbReference type="OrthoDB" id="3268346at2"/>
<dbReference type="InterPro" id="IPR025326">
    <property type="entry name" value="DUF4232"/>
</dbReference>
<protein>
    <submittedName>
        <fullName evidence="4">DUF4232 domain-containing protein</fullName>
    </submittedName>
</protein>
<feature type="region of interest" description="Disordered" evidence="1">
    <location>
        <begin position="30"/>
        <end position="68"/>
    </location>
</feature>
<feature type="signal peptide" evidence="2">
    <location>
        <begin position="1"/>
        <end position="19"/>
    </location>
</feature>
<dbReference type="AlphaFoldDB" id="A0A558DPS0"/>
<dbReference type="RefSeq" id="WP_144584675.1">
    <property type="nucleotide sequence ID" value="NZ_VJWX01000001.1"/>
</dbReference>
<keyword evidence="2" id="KW-0732">Signal</keyword>
<evidence type="ECO:0000259" key="3">
    <source>
        <dbReference type="Pfam" id="PF14016"/>
    </source>
</evidence>